<proteinExistence type="predicted"/>
<dbReference type="CDD" id="cd00303">
    <property type="entry name" value="retropepsin_like"/>
    <property type="match status" value="1"/>
</dbReference>
<comment type="caution">
    <text evidence="1">The sequence shown here is derived from an EMBL/GenBank/DDBJ whole genome shotgun (WGS) entry which is preliminary data.</text>
</comment>
<dbReference type="AlphaFoldDB" id="A0A9P6GYV1"/>
<dbReference type="InterPro" id="IPR021109">
    <property type="entry name" value="Peptidase_aspartic_dom_sf"/>
</dbReference>
<sequence>MDRERNKLRKSVRIVKHTDGEGQTPKENKDLLYCLTESRSKANPCFIKCKINGKIRGCLLDTGADVSPIYLKDVRQVDKLERYAGLVRSASGKPLRIVGRYRDCTITIRNKQIVCNPLVMENIG</sequence>
<keyword evidence="2" id="KW-1185">Reference proteome</keyword>
<evidence type="ECO:0000313" key="2">
    <source>
        <dbReference type="Proteomes" id="UP000740883"/>
    </source>
</evidence>
<evidence type="ECO:0000313" key="1">
    <source>
        <dbReference type="EMBL" id="KAF9761360.1"/>
    </source>
</evidence>
<accession>A0A9P6GYV1</accession>
<dbReference type="EMBL" id="SBJO01000354">
    <property type="protein sequence ID" value="KAF9761360.1"/>
    <property type="molecule type" value="Genomic_DNA"/>
</dbReference>
<dbReference type="SUPFAM" id="SSF50630">
    <property type="entry name" value="Acid proteases"/>
    <property type="match status" value="1"/>
</dbReference>
<dbReference type="Proteomes" id="UP000740883">
    <property type="component" value="Unassembled WGS sequence"/>
</dbReference>
<evidence type="ECO:0008006" key="3">
    <source>
        <dbReference type="Google" id="ProtNLM"/>
    </source>
</evidence>
<organism evidence="1 2">
    <name type="scientific">Nosema granulosis</name>
    <dbReference type="NCBI Taxonomy" id="83296"/>
    <lineage>
        <taxon>Eukaryota</taxon>
        <taxon>Fungi</taxon>
        <taxon>Fungi incertae sedis</taxon>
        <taxon>Microsporidia</taxon>
        <taxon>Nosematidae</taxon>
        <taxon>Nosema</taxon>
    </lineage>
</organism>
<dbReference type="Gene3D" id="2.40.70.10">
    <property type="entry name" value="Acid Proteases"/>
    <property type="match status" value="1"/>
</dbReference>
<protein>
    <recommendedName>
        <fullName evidence="3">Peptidase A2 domain-containing protein</fullName>
    </recommendedName>
</protein>
<name>A0A9P6GYV1_9MICR</name>
<gene>
    <name evidence="1" type="ORF">NGRA_2699</name>
</gene>
<reference evidence="1 2" key="1">
    <citation type="journal article" date="2020" name="Genome Biol. Evol.">
        <title>Comparative genomics of strictly vertically transmitted, feminizing microsporidia endosymbionts of amphipod crustaceans.</title>
        <authorList>
            <person name="Cormier A."/>
            <person name="Chebbi M.A."/>
            <person name="Giraud I."/>
            <person name="Wattier R."/>
            <person name="Teixeira M."/>
            <person name="Gilbert C."/>
            <person name="Rigaud T."/>
            <person name="Cordaux R."/>
        </authorList>
    </citation>
    <scope>NUCLEOTIDE SEQUENCE [LARGE SCALE GENOMIC DNA]</scope>
    <source>
        <strain evidence="1 2">Ou3-Ou53</strain>
    </source>
</reference>